<dbReference type="OrthoDB" id="941555at2759"/>
<keyword evidence="2" id="KW-1185">Reference proteome</keyword>
<dbReference type="Proteomes" id="UP000325315">
    <property type="component" value="Unassembled WGS sequence"/>
</dbReference>
<name>A0A5B6W3Y1_9ROSI</name>
<dbReference type="AlphaFoldDB" id="A0A5B6W3Y1"/>
<comment type="caution">
    <text evidence="1">The sequence shown here is derived from an EMBL/GenBank/DDBJ whole genome shotgun (WGS) entry which is preliminary data.</text>
</comment>
<gene>
    <name evidence="1" type="ORF">EPI10_026063</name>
</gene>
<evidence type="ECO:0000313" key="2">
    <source>
        <dbReference type="Proteomes" id="UP000325315"/>
    </source>
</evidence>
<proteinExistence type="predicted"/>
<reference evidence="1" key="1">
    <citation type="submission" date="2019-08" db="EMBL/GenBank/DDBJ databases">
        <authorList>
            <person name="Liu F."/>
        </authorList>
    </citation>
    <scope>NUCLEOTIDE SEQUENCE [LARGE SCALE GENOMIC DNA]</scope>
    <source>
        <strain evidence="1">PA1801</strain>
        <tissue evidence="1">Leaf</tissue>
    </source>
</reference>
<organism evidence="1 2">
    <name type="scientific">Gossypium australe</name>
    <dbReference type="NCBI Taxonomy" id="47621"/>
    <lineage>
        <taxon>Eukaryota</taxon>
        <taxon>Viridiplantae</taxon>
        <taxon>Streptophyta</taxon>
        <taxon>Embryophyta</taxon>
        <taxon>Tracheophyta</taxon>
        <taxon>Spermatophyta</taxon>
        <taxon>Magnoliopsida</taxon>
        <taxon>eudicotyledons</taxon>
        <taxon>Gunneridae</taxon>
        <taxon>Pentapetalae</taxon>
        <taxon>rosids</taxon>
        <taxon>malvids</taxon>
        <taxon>Malvales</taxon>
        <taxon>Malvaceae</taxon>
        <taxon>Malvoideae</taxon>
        <taxon>Gossypium</taxon>
    </lineage>
</organism>
<evidence type="ECO:0000313" key="1">
    <source>
        <dbReference type="EMBL" id="KAA3475944.1"/>
    </source>
</evidence>
<accession>A0A5B6W3Y1</accession>
<dbReference type="EMBL" id="SMMG02000005">
    <property type="protein sequence ID" value="KAA3475944.1"/>
    <property type="molecule type" value="Genomic_DNA"/>
</dbReference>
<sequence>MRYSDLNLCQTLNILSGYNRQADKIESINEHIRSYLILQNNGATSCYQNGCFASTGFESETDSITVASSIDPSLSSSSGTLPFSFITVESDSSSFFPNNLDGRIDETAAFALLLAASAASISRALASALILSFSSISFVKSSSLPTFLNNSLTYSCNSSVKSELSSSNISSTIFSTSSNFPTSLSAFIINL</sequence>
<protein>
    <submittedName>
        <fullName evidence="1">E3 ubiquitin-protein ligase SINAT5-like</fullName>
    </submittedName>
</protein>